<comment type="similarity">
    <text evidence="1">Belongs to the NAD(P)-dependent epimerase/dehydratase family.</text>
</comment>
<feature type="domain" description="NAD(P)-binding" evidence="3">
    <location>
        <begin position="28"/>
        <end position="341"/>
    </location>
</feature>
<sequence length="494" mass="54778">MPSDGPQKRRFETTAAESTKSSTGRVILVTGTAGFVGYHCAKFFKKRGDGVLGLDNFNPYYPVGIKYDRAQDLEDSGVYTIKADLNDRSMLDHILQEYKVTHVLALAAQAGVRYATKDPASYVASNVAGFVQLLEACRFCDPQPRIVYASSSSVYGLNTVSPFSESHQVDKPASLYAATKKANEMIAHTYHHIYGLSMTGLRFFTVYGPWGRPDMFAFSATIKIHKGEALKIFQGPGGSELERDFTYIDDIVQGCVASVDRIPASTKETAHFKVYNLGNKDPVTVTYMIECLERAIGKKAIKNYVPMPPTGDVLKTSADVSLAEKELDYKPTTSLQDGINKFIAWYDAYYKDGLTKEMASYVFIRVPAMFDYRRLMAIFSIPKTVFVANRPLCCPPGPAEGKAGVSYKRLSGILDGRFDLSPVLDFGSLDRFMTSETPLAVAAAQRLLQRKGGVLEPLKSPYEYYARAALLQVRARRAAEEMIDLQPKKDADVW</sequence>
<dbReference type="InterPro" id="IPR016040">
    <property type="entry name" value="NAD(P)-bd_dom"/>
</dbReference>
<gene>
    <name evidence="4" type="ORF">C1SCF055_LOCUS41156</name>
</gene>
<evidence type="ECO:0000313" key="5">
    <source>
        <dbReference type="EMBL" id="CAL4803722.1"/>
    </source>
</evidence>
<dbReference type="OrthoDB" id="202470at2759"/>
<organism evidence="4">
    <name type="scientific">Cladocopium goreaui</name>
    <dbReference type="NCBI Taxonomy" id="2562237"/>
    <lineage>
        <taxon>Eukaryota</taxon>
        <taxon>Sar</taxon>
        <taxon>Alveolata</taxon>
        <taxon>Dinophyceae</taxon>
        <taxon>Suessiales</taxon>
        <taxon>Symbiodiniaceae</taxon>
        <taxon>Cladocopium</taxon>
    </lineage>
</organism>
<dbReference type="AlphaFoldDB" id="A0A9P1DVI1"/>
<reference evidence="5 6" key="2">
    <citation type="submission" date="2024-05" db="EMBL/GenBank/DDBJ databases">
        <authorList>
            <person name="Chen Y."/>
            <person name="Shah S."/>
            <person name="Dougan E. K."/>
            <person name="Thang M."/>
            <person name="Chan C."/>
        </authorList>
    </citation>
    <scope>NUCLEOTIDE SEQUENCE [LARGE SCALE GENOMIC DNA]</scope>
</reference>
<evidence type="ECO:0000259" key="3">
    <source>
        <dbReference type="Pfam" id="PF16363"/>
    </source>
</evidence>
<dbReference type="PRINTS" id="PR01713">
    <property type="entry name" value="NUCEPIMERASE"/>
</dbReference>
<protein>
    <submittedName>
        <fullName evidence="5">UDP-glucuronate 4-epimerase 4 (UDP-glucuroni c acid epimerase 4) (AtUGlcAE1)</fullName>
    </submittedName>
</protein>
<reference evidence="4" key="1">
    <citation type="submission" date="2022-10" db="EMBL/GenBank/DDBJ databases">
        <authorList>
            <person name="Chen Y."/>
            <person name="Dougan E. K."/>
            <person name="Chan C."/>
            <person name="Rhodes N."/>
            <person name="Thang M."/>
        </authorList>
    </citation>
    <scope>NUCLEOTIDE SEQUENCE</scope>
</reference>
<dbReference type="InterPro" id="IPR036291">
    <property type="entry name" value="NAD(P)-bd_dom_sf"/>
</dbReference>
<dbReference type="EMBL" id="CAMXCT030006583">
    <property type="protein sequence ID" value="CAL4803722.1"/>
    <property type="molecule type" value="Genomic_DNA"/>
</dbReference>
<dbReference type="SUPFAM" id="SSF51735">
    <property type="entry name" value="NAD(P)-binding Rossmann-fold domains"/>
    <property type="match status" value="1"/>
</dbReference>
<evidence type="ECO:0000256" key="1">
    <source>
        <dbReference type="ARBA" id="ARBA00007637"/>
    </source>
</evidence>
<evidence type="ECO:0000313" key="6">
    <source>
        <dbReference type="Proteomes" id="UP001152797"/>
    </source>
</evidence>
<dbReference type="Proteomes" id="UP001152797">
    <property type="component" value="Unassembled WGS sequence"/>
</dbReference>
<comment type="caution">
    <text evidence="4">The sequence shown here is derived from an EMBL/GenBank/DDBJ whole genome shotgun (WGS) entry which is preliminary data.</text>
</comment>
<keyword evidence="2" id="KW-0520">NAD</keyword>
<dbReference type="Pfam" id="PF16363">
    <property type="entry name" value="GDP_Man_Dehyd"/>
    <property type="match status" value="1"/>
</dbReference>
<name>A0A9P1DVI1_9DINO</name>
<dbReference type="EMBL" id="CAMXCT020006583">
    <property type="protein sequence ID" value="CAL1169785.1"/>
    <property type="molecule type" value="Genomic_DNA"/>
</dbReference>
<proteinExistence type="inferred from homology"/>
<keyword evidence="6" id="KW-1185">Reference proteome</keyword>
<dbReference type="EMBL" id="CAMXCT010006583">
    <property type="protein sequence ID" value="CAI4016410.1"/>
    <property type="molecule type" value="Genomic_DNA"/>
</dbReference>
<dbReference type="Gene3D" id="3.40.50.720">
    <property type="entry name" value="NAD(P)-binding Rossmann-like Domain"/>
    <property type="match status" value="1"/>
</dbReference>
<accession>A0A9P1DVI1</accession>
<dbReference type="PANTHER" id="PTHR43574">
    <property type="entry name" value="EPIMERASE-RELATED"/>
    <property type="match status" value="1"/>
</dbReference>
<evidence type="ECO:0000256" key="2">
    <source>
        <dbReference type="ARBA" id="ARBA00023027"/>
    </source>
</evidence>
<evidence type="ECO:0000313" key="4">
    <source>
        <dbReference type="EMBL" id="CAI4016410.1"/>
    </source>
</evidence>